<dbReference type="GO" id="GO:0003677">
    <property type="term" value="F:DNA binding"/>
    <property type="evidence" value="ECO:0007669"/>
    <property type="project" value="UniProtKB-KW"/>
</dbReference>
<feature type="domain" description="Cupin type-2" evidence="6">
    <location>
        <begin position="336"/>
        <end position="395"/>
    </location>
</feature>
<dbReference type="PROSITE" id="PS50082">
    <property type="entry name" value="WD_REPEATS_2"/>
    <property type="match status" value="2"/>
</dbReference>
<dbReference type="InterPro" id="IPR011051">
    <property type="entry name" value="RmlC_Cupin_sf"/>
</dbReference>
<dbReference type="InterPro" id="IPR001680">
    <property type="entry name" value="WD40_rpt"/>
</dbReference>
<feature type="repeat" description="WD" evidence="4">
    <location>
        <begin position="607"/>
        <end position="637"/>
    </location>
</feature>
<evidence type="ECO:0000313" key="8">
    <source>
        <dbReference type="Proteomes" id="UP001485043"/>
    </source>
</evidence>
<evidence type="ECO:0000256" key="2">
    <source>
        <dbReference type="ARBA" id="ARBA00022737"/>
    </source>
</evidence>
<evidence type="ECO:0000256" key="5">
    <source>
        <dbReference type="SAM" id="MobiDB-lite"/>
    </source>
</evidence>
<feature type="region of interest" description="Disordered" evidence="5">
    <location>
        <begin position="53"/>
        <end position="76"/>
    </location>
</feature>
<evidence type="ECO:0000256" key="4">
    <source>
        <dbReference type="PROSITE-ProRule" id="PRU00221"/>
    </source>
</evidence>
<dbReference type="Gene3D" id="2.130.10.10">
    <property type="entry name" value="YVTN repeat-like/Quinoprotein amine dehydrogenase"/>
    <property type="match status" value="2"/>
</dbReference>
<evidence type="ECO:0000259" key="6">
    <source>
        <dbReference type="Pfam" id="PF07883"/>
    </source>
</evidence>
<dbReference type="InterPro" id="IPR013096">
    <property type="entry name" value="Cupin_2"/>
</dbReference>
<accession>A0AAW1SWG2</accession>
<keyword evidence="3" id="KW-0238">DNA-binding</keyword>
<evidence type="ECO:0000313" key="7">
    <source>
        <dbReference type="EMBL" id="KAK9860355.1"/>
    </source>
</evidence>
<keyword evidence="8" id="KW-1185">Reference proteome</keyword>
<evidence type="ECO:0000256" key="1">
    <source>
        <dbReference type="ARBA" id="ARBA00022574"/>
    </source>
</evidence>
<dbReference type="Pfam" id="PF00400">
    <property type="entry name" value="WD40"/>
    <property type="match status" value="2"/>
</dbReference>
<dbReference type="SUPFAM" id="SSF51182">
    <property type="entry name" value="RmlC-like cupins"/>
    <property type="match status" value="1"/>
</dbReference>
<dbReference type="AlphaFoldDB" id="A0AAW1SWG2"/>
<comment type="caution">
    <text evidence="7">The sequence shown here is derived from an EMBL/GenBank/DDBJ whole genome shotgun (WGS) entry which is preliminary data.</text>
</comment>
<dbReference type="InterPro" id="IPR036322">
    <property type="entry name" value="WD40_repeat_dom_sf"/>
</dbReference>
<dbReference type="PANTHER" id="PTHR22847:SF637">
    <property type="entry name" value="WD REPEAT DOMAIN 5B"/>
    <property type="match status" value="1"/>
</dbReference>
<evidence type="ECO:0000256" key="3">
    <source>
        <dbReference type="ARBA" id="ARBA00023125"/>
    </source>
</evidence>
<sequence>MPVTTPTWRLPDCRVFSKPFIQPGILAYSGSDSRRPSYQSLLFLPARPTRALHGCNSRGGHSSTRNNSSLLDALPATDPNASSEAAAVLQCLAGLDIHSQADGRHIVPILRPEHDSLPFGMALELHAACVPSAAARQPHPSSADIQPDLYVLHYILSGCGEVVESGRPIQDLQPGDSVLLPYGKASCRARPGCQPCSTGLGPSWAMASLTLLVPATLALDYGGSQAGINAAAAAIMAAWEAAPACEQLSEEAVIALLASAAAASEPSRSSSRHRLPEAIRQLLRIGGRQRSQQHPPVLKRSLQDLDAFQLPNQTNRLALVFDPLSHAGVPFTFGVEIFTPDHRTSPHQHAVAHELFFILQGAGTGFCDGRRFPVQAGDVVVFPPGSLHGIDNGAAGSMFCLELMLPNDMFAEFVQQDSLEQALLGSVSYRTSIFTRSPMSGTTTNLGRLKARRAQENEAKVLTGSRGSTSNANHSAARSHLENDAYMEDFEAIIRLHEPGEPSLDRALASSRIASRPKKPSLTAHKGDQMEDWLPYCTDVLAARCSAAWRRGPSAPAGRLIQLSDQPLLCSAVSPDRSGAVFGSSDHALYTVDMMSGKKSRTLYGRSNGHAEWVSCCKYLPDGRIVSGAMDSKVCVWAAKGVSSQTLEGHSGAVSALEVLKNQGTGVLVASASYDKSIRLWQMDMSGPSPASQLTGHKAPILQLKAGPGALASGDRSGGLAVWDLTIGVASWRALDAHDGHVTALTWSQSLHPTSAKEPVELGIAQREAGSAGGRKGPGSDGSVAVADPRAGSKMLGRVKLTDFPYSLTAVGGLAVCGCGDGSLHVIDAAMPATLYALGAQKAAVRTVWASGDQLVCSGDDGSVLCFDMAA</sequence>
<feature type="compositionally biased region" description="Polar residues" evidence="5">
    <location>
        <begin position="59"/>
        <end position="70"/>
    </location>
</feature>
<reference evidence="7 8" key="1">
    <citation type="journal article" date="2024" name="Nat. Commun.">
        <title>Phylogenomics reveals the evolutionary origins of lichenization in chlorophyte algae.</title>
        <authorList>
            <person name="Puginier C."/>
            <person name="Libourel C."/>
            <person name="Otte J."/>
            <person name="Skaloud P."/>
            <person name="Haon M."/>
            <person name="Grisel S."/>
            <person name="Petersen M."/>
            <person name="Berrin J.G."/>
            <person name="Delaux P.M."/>
            <person name="Dal Grande F."/>
            <person name="Keller J."/>
        </authorList>
    </citation>
    <scope>NUCLEOTIDE SEQUENCE [LARGE SCALE GENOMIC DNA]</scope>
    <source>
        <strain evidence="7 8">SAG 2523</strain>
    </source>
</reference>
<keyword evidence="1 4" id="KW-0853">WD repeat</keyword>
<dbReference type="SMART" id="SM00320">
    <property type="entry name" value="WD40"/>
    <property type="match status" value="5"/>
</dbReference>
<feature type="repeat" description="WD" evidence="4">
    <location>
        <begin position="647"/>
        <end position="684"/>
    </location>
</feature>
<dbReference type="GO" id="GO:1990234">
    <property type="term" value="C:transferase complex"/>
    <property type="evidence" value="ECO:0007669"/>
    <property type="project" value="UniProtKB-ARBA"/>
</dbReference>
<dbReference type="SUPFAM" id="SSF51215">
    <property type="entry name" value="Regulatory protein AraC"/>
    <property type="match status" value="1"/>
</dbReference>
<gene>
    <name evidence="7" type="ORF">WJX84_004348</name>
</gene>
<dbReference type="Gene3D" id="2.60.120.10">
    <property type="entry name" value="Jelly Rolls"/>
    <property type="match status" value="1"/>
</dbReference>
<protein>
    <recommendedName>
        <fullName evidence="6">Cupin type-2 domain-containing protein</fullName>
    </recommendedName>
</protein>
<dbReference type="InterPro" id="IPR015943">
    <property type="entry name" value="WD40/YVTN_repeat-like_dom_sf"/>
</dbReference>
<keyword evidence="2" id="KW-0677">Repeat</keyword>
<organism evidence="7 8">
    <name type="scientific">Apatococcus fuscideae</name>
    <dbReference type="NCBI Taxonomy" id="2026836"/>
    <lineage>
        <taxon>Eukaryota</taxon>
        <taxon>Viridiplantae</taxon>
        <taxon>Chlorophyta</taxon>
        <taxon>core chlorophytes</taxon>
        <taxon>Trebouxiophyceae</taxon>
        <taxon>Chlorellales</taxon>
        <taxon>Chlorellaceae</taxon>
        <taxon>Apatococcus</taxon>
    </lineage>
</organism>
<dbReference type="PANTHER" id="PTHR22847">
    <property type="entry name" value="WD40 REPEAT PROTEIN"/>
    <property type="match status" value="1"/>
</dbReference>
<proteinExistence type="predicted"/>
<name>A0AAW1SWG2_9CHLO</name>
<dbReference type="Proteomes" id="UP001485043">
    <property type="component" value="Unassembled WGS sequence"/>
</dbReference>
<dbReference type="EMBL" id="JALJOV010000852">
    <property type="protein sequence ID" value="KAK9860355.1"/>
    <property type="molecule type" value="Genomic_DNA"/>
</dbReference>
<dbReference type="InterPro" id="IPR037923">
    <property type="entry name" value="HTH-like"/>
</dbReference>
<dbReference type="Pfam" id="PF07883">
    <property type="entry name" value="Cupin_2"/>
    <property type="match status" value="1"/>
</dbReference>
<dbReference type="SUPFAM" id="SSF50978">
    <property type="entry name" value="WD40 repeat-like"/>
    <property type="match status" value="1"/>
</dbReference>
<dbReference type="PROSITE" id="PS50294">
    <property type="entry name" value="WD_REPEATS_REGION"/>
    <property type="match status" value="1"/>
</dbReference>
<dbReference type="InterPro" id="IPR014710">
    <property type="entry name" value="RmlC-like_jellyroll"/>
</dbReference>